<dbReference type="Proteomes" id="UP000054396">
    <property type="component" value="Unassembled WGS sequence"/>
</dbReference>
<protein>
    <submittedName>
        <fullName evidence="1">Uncharacterized protein</fullName>
    </submittedName>
</protein>
<accession>A0A0W7WLC8</accession>
<dbReference type="AlphaFoldDB" id="A0A0W7WLC8"/>
<comment type="caution">
    <text evidence="1">The sequence shown here is derived from an EMBL/GenBank/DDBJ whole genome shotgun (WGS) entry which is preliminary data.</text>
</comment>
<evidence type="ECO:0000313" key="1">
    <source>
        <dbReference type="EMBL" id="KUF11335.1"/>
    </source>
</evidence>
<reference evidence="1 2" key="1">
    <citation type="submission" date="2015-12" db="EMBL/GenBank/DDBJ databases">
        <authorList>
            <person name="Shamseldin A."/>
            <person name="Moawad H."/>
            <person name="Abd El-Rahim W.M."/>
            <person name="Sadowsky M.J."/>
        </authorList>
    </citation>
    <scope>NUCLEOTIDE SEQUENCE [LARGE SCALE GENOMIC DNA]</scope>
    <source>
        <strain evidence="1 2">SJ5A-1</strain>
    </source>
</reference>
<keyword evidence="2" id="KW-1185">Reference proteome</keyword>
<gene>
    <name evidence="1" type="ORF">AVJ23_06070</name>
</gene>
<organism evidence="1 2">
    <name type="scientific">Pseudoponticoccus marisrubri</name>
    <dbReference type="NCBI Taxonomy" id="1685382"/>
    <lineage>
        <taxon>Bacteria</taxon>
        <taxon>Pseudomonadati</taxon>
        <taxon>Pseudomonadota</taxon>
        <taxon>Alphaproteobacteria</taxon>
        <taxon>Rhodobacterales</taxon>
        <taxon>Roseobacteraceae</taxon>
        <taxon>Pseudoponticoccus</taxon>
    </lineage>
</organism>
<proteinExistence type="predicted"/>
<sequence length="142" mass="15713">MPPHPGQANGFDRISDTIDIEEKLETLEDGIDLAARLMVTFIDPDNGDGDDLEATARDLSIATSETPPDIEKIHELLKHALTECLDRGWLVGDTEDRPCHLTRLMLQAISDGDRLREFEESYHAALHTMADAATQESESQGT</sequence>
<name>A0A0W7WLC8_9RHOB</name>
<dbReference type="OrthoDB" id="9843778at2"/>
<dbReference type="RefSeq" id="WP_058861280.1">
    <property type="nucleotide sequence ID" value="NZ_LPXO01000003.1"/>
</dbReference>
<evidence type="ECO:0000313" key="2">
    <source>
        <dbReference type="Proteomes" id="UP000054396"/>
    </source>
</evidence>
<dbReference type="EMBL" id="LPXO01000003">
    <property type="protein sequence ID" value="KUF11335.1"/>
    <property type="molecule type" value="Genomic_DNA"/>
</dbReference>